<comment type="caution">
    <text evidence="1">The sequence shown here is derived from an EMBL/GenBank/DDBJ whole genome shotgun (WGS) entry which is preliminary data.</text>
</comment>
<name>A0A2V4NQS5_9RHOB</name>
<proteinExistence type="predicted"/>
<protein>
    <submittedName>
        <fullName evidence="1">Uncharacterized protein</fullName>
    </submittedName>
</protein>
<organism evidence="1 2">
    <name type="scientific">Litorivita pollutaquae</name>
    <dbReference type="NCBI Taxonomy" id="2200892"/>
    <lineage>
        <taxon>Bacteria</taxon>
        <taxon>Pseudomonadati</taxon>
        <taxon>Pseudomonadota</taxon>
        <taxon>Alphaproteobacteria</taxon>
        <taxon>Rhodobacterales</taxon>
        <taxon>Paracoccaceae</taxon>
        <taxon>Litorivita</taxon>
    </lineage>
</organism>
<dbReference type="AlphaFoldDB" id="A0A2V4NQS5"/>
<evidence type="ECO:0000313" key="1">
    <source>
        <dbReference type="EMBL" id="PYC47016.1"/>
    </source>
</evidence>
<reference evidence="1 2" key="1">
    <citation type="submission" date="2018-05" db="EMBL/GenBank/DDBJ databases">
        <title>Oceanovita maritima gen. nov., sp. nov., a marine bacterium in the family Rhodobacteraceae isolated from surface seawater of Lundu port Xiamen, China.</title>
        <authorList>
            <person name="Hetharua B.H."/>
            <person name="Min D."/>
            <person name="Liao H."/>
            <person name="Tian Y."/>
        </authorList>
    </citation>
    <scope>NUCLEOTIDE SEQUENCE [LARGE SCALE GENOMIC DNA]</scope>
    <source>
        <strain evidence="1 2">FSX-11</strain>
    </source>
</reference>
<dbReference type="Proteomes" id="UP000248012">
    <property type="component" value="Unassembled WGS sequence"/>
</dbReference>
<evidence type="ECO:0000313" key="2">
    <source>
        <dbReference type="Proteomes" id="UP000248012"/>
    </source>
</evidence>
<keyword evidence="2" id="KW-1185">Reference proteome</keyword>
<gene>
    <name evidence="1" type="ORF">DI396_12420</name>
</gene>
<sequence length="101" mass="10978">MGLSDGIEAEIAANLRGGQLTVCDWQHHDPRRLKGVMRDDYRTLAGFYGGERDVTLADAVCGAIPMGLLNPLLCAPHRQTPANFRAGCLYTSARPRGMSFS</sequence>
<accession>A0A2V4NQS5</accession>
<dbReference type="EMBL" id="QFVT01000008">
    <property type="protein sequence ID" value="PYC47016.1"/>
    <property type="molecule type" value="Genomic_DNA"/>
</dbReference>